<dbReference type="InterPro" id="IPR012640">
    <property type="entry name" value="Membr_lipoprot_lipid_attach_CS"/>
</dbReference>
<accession>A0A9Y1FMT1</accession>
<dbReference type="AlphaFoldDB" id="A0A9Y1FMT1"/>
<keyword evidence="2" id="KW-0449">Lipoprotein</keyword>
<sequence>MKKINFTLVGLAIILSGCD</sequence>
<dbReference type="Proteomes" id="UP001201020">
    <property type="component" value="Chromosome"/>
</dbReference>
<keyword evidence="1" id="KW-0732">Signal</keyword>
<name>A0A9Y1FMT1_9ARCH</name>
<evidence type="ECO:0000256" key="1">
    <source>
        <dbReference type="ARBA" id="ARBA00022729"/>
    </source>
</evidence>
<evidence type="ECO:0000313" key="2">
    <source>
        <dbReference type="EMBL" id="UJG42179.1"/>
    </source>
</evidence>
<proteinExistence type="predicted"/>
<reference evidence="2" key="1">
    <citation type="journal article" date="2022" name="Nat. Microbiol.">
        <title>Unique mobile elements and scalable gene flow at the prokaryote-eukaryote boundary revealed by circularized Asgard archaea genomes.</title>
        <authorList>
            <person name="Wu F."/>
            <person name="Speth D.R."/>
            <person name="Philosof A."/>
            <person name="Cremiere A."/>
            <person name="Narayanan A."/>
            <person name="Barco R.A."/>
            <person name="Connon S.A."/>
            <person name="Amend J.P."/>
            <person name="Antoshechkin I.A."/>
            <person name="Orphan V.J."/>
        </authorList>
    </citation>
    <scope>NUCLEOTIDE SEQUENCE</scope>
    <source>
        <strain evidence="2">PM71</strain>
    </source>
</reference>
<organism evidence="2">
    <name type="scientific">Candidatus Heimdallarchaeum aukensis</name>
    <dbReference type="NCBI Taxonomy" id="2876573"/>
    <lineage>
        <taxon>Archaea</taxon>
        <taxon>Promethearchaeati</taxon>
        <taxon>Candidatus Heimdallarchaeota</taxon>
        <taxon>Candidatus Heimdallarchaeia (ex Rinke et al. 2021) (nom. nud.)</taxon>
        <taxon>Candidatus Heimdallarchaeales</taxon>
        <taxon>Candidatus Heimdallarchaeaceae</taxon>
        <taxon>Candidatus Heimdallarchaeum</taxon>
    </lineage>
</organism>
<protein>
    <submittedName>
        <fullName evidence="2">Lipoprotein</fullName>
    </submittedName>
</protein>
<gene>
    <name evidence="2" type="ORF">K9W45_02270</name>
</gene>
<dbReference type="EMBL" id="CP084166">
    <property type="protein sequence ID" value="UJG42179.1"/>
    <property type="molecule type" value="Genomic_DNA"/>
</dbReference>
<dbReference type="PROSITE" id="PS51257">
    <property type="entry name" value="PROKAR_LIPOPROTEIN"/>
    <property type="match status" value="1"/>
</dbReference>
<dbReference type="Pfam" id="PF08139">
    <property type="entry name" value="LPAM_1"/>
    <property type="match status" value="1"/>
</dbReference>